<dbReference type="NCBIfam" id="TIGR00254">
    <property type="entry name" value="GGDEF"/>
    <property type="match status" value="1"/>
</dbReference>
<dbReference type="SMART" id="SM00267">
    <property type="entry name" value="GGDEF"/>
    <property type="match status" value="1"/>
</dbReference>
<reference evidence="2 3" key="1">
    <citation type="submission" date="2018-07" db="EMBL/GenBank/DDBJ databases">
        <title>Complete genome sequence of Psychrobacillus sp. PB01, isolated from iceberg, and comparative genome analysis of Psychrobacillus strains.</title>
        <authorList>
            <person name="Lee P.C."/>
        </authorList>
    </citation>
    <scope>NUCLEOTIDE SEQUENCE [LARGE SCALE GENOMIC DNA]</scope>
    <source>
        <strain evidence="2 3">PB01</strain>
    </source>
</reference>
<evidence type="ECO:0000259" key="1">
    <source>
        <dbReference type="PROSITE" id="PS50887"/>
    </source>
</evidence>
<dbReference type="AlphaFoldDB" id="A0A5J6SP36"/>
<dbReference type="RefSeq" id="WP_151700622.1">
    <property type="nucleotide sequence ID" value="NZ_CP031223.1"/>
</dbReference>
<keyword evidence="3" id="KW-1185">Reference proteome</keyword>
<dbReference type="InterPro" id="IPR000160">
    <property type="entry name" value="GGDEF_dom"/>
</dbReference>
<dbReference type="PANTHER" id="PTHR45138">
    <property type="entry name" value="REGULATORY COMPONENTS OF SENSORY TRANSDUCTION SYSTEM"/>
    <property type="match status" value="1"/>
</dbReference>
<name>A0A5J6SP36_9BACI</name>
<dbReference type="Gene3D" id="3.30.450.40">
    <property type="match status" value="2"/>
</dbReference>
<gene>
    <name evidence="2" type="ORF">PB01_13210</name>
</gene>
<dbReference type="GO" id="GO:0005886">
    <property type="term" value="C:plasma membrane"/>
    <property type="evidence" value="ECO:0007669"/>
    <property type="project" value="TreeGrafter"/>
</dbReference>
<dbReference type="PROSITE" id="PS50887">
    <property type="entry name" value="GGDEF"/>
    <property type="match status" value="1"/>
</dbReference>
<dbReference type="OrthoDB" id="9759607at2"/>
<dbReference type="InterPro" id="IPR029016">
    <property type="entry name" value="GAF-like_dom_sf"/>
</dbReference>
<dbReference type="CDD" id="cd01949">
    <property type="entry name" value="GGDEF"/>
    <property type="match status" value="1"/>
</dbReference>
<dbReference type="InterPro" id="IPR029787">
    <property type="entry name" value="Nucleotide_cyclase"/>
</dbReference>
<dbReference type="InterPro" id="IPR043128">
    <property type="entry name" value="Rev_trsase/Diguanyl_cyclase"/>
</dbReference>
<evidence type="ECO:0000313" key="2">
    <source>
        <dbReference type="EMBL" id="QFF99718.1"/>
    </source>
</evidence>
<feature type="domain" description="GGDEF" evidence="1">
    <location>
        <begin position="489"/>
        <end position="617"/>
    </location>
</feature>
<organism evidence="2 3">
    <name type="scientific">Psychrobacillus glaciei</name>
    <dbReference type="NCBI Taxonomy" id="2283160"/>
    <lineage>
        <taxon>Bacteria</taxon>
        <taxon>Bacillati</taxon>
        <taxon>Bacillota</taxon>
        <taxon>Bacilli</taxon>
        <taxon>Bacillales</taxon>
        <taxon>Bacillaceae</taxon>
        <taxon>Psychrobacillus</taxon>
    </lineage>
</organism>
<sequence length="621" mass="71851">MTETTIMDQIKSRVLDIWTETAFSNISSISWFDDLKAILSDFFDVEVANYYIYDAGTFLQLKWNHSLTKKINAIKWIEIESFFFENTFTFVPLLQKSYMTDGEVSILLRDMENQPLGLLTMESTSKWKEFSCSSEVNDFIFLLSKLVQIIRKTILLTHQEHQYRNLFNVTKMFHSTFDIGQILEGTLNAIQDAFPSFHSNLILSNDQERKTPIPYKLFDYTSERPATIEAYVSGEITSELATDLGVRLLNVPIKGKQGIYGIMQMSTPLDYLFSMRQKEFASLLASATGNALENAKLYIQSHRLVADLQLINETSHKLNMNLSLEEMLLFLRNQLMKSFHPEQICFVFLGEEEEYQVSTASSEFFHTIDGQLYIQLVVNHFFKMSDPLFIADFNRLADLKYEYRSLVAIPLKEQNHITGFSLVLHREPYFFSFDSFKLMQSLIQHSSIAISNSKLRHKLQEMVNRDHLTNLYARKYLDKYVETSLENEERGVFILLDIDNFKQVNDTYGHQVGDEILKKIASIIQKRTDGIGIGARWGGEELAIYFSQMTITQGIEESKQIIAQIPMQTNPSVTVSMGVSVWEREHKVTFHNLFHYADMALYEAKNNGKNQMRIFEASHLS</sequence>
<dbReference type="SUPFAM" id="SSF55073">
    <property type="entry name" value="Nucleotide cyclase"/>
    <property type="match status" value="1"/>
</dbReference>
<dbReference type="PANTHER" id="PTHR45138:SF9">
    <property type="entry name" value="DIGUANYLATE CYCLASE DGCM-RELATED"/>
    <property type="match status" value="1"/>
</dbReference>
<dbReference type="GO" id="GO:0052621">
    <property type="term" value="F:diguanylate cyclase activity"/>
    <property type="evidence" value="ECO:0007669"/>
    <property type="project" value="TreeGrafter"/>
</dbReference>
<proteinExistence type="predicted"/>
<dbReference type="Gene3D" id="3.30.70.270">
    <property type="match status" value="1"/>
</dbReference>
<dbReference type="EMBL" id="CP031223">
    <property type="protein sequence ID" value="QFF99718.1"/>
    <property type="molecule type" value="Genomic_DNA"/>
</dbReference>
<dbReference type="InterPro" id="IPR050469">
    <property type="entry name" value="Diguanylate_Cyclase"/>
</dbReference>
<dbReference type="SUPFAM" id="SSF55781">
    <property type="entry name" value="GAF domain-like"/>
    <property type="match status" value="2"/>
</dbReference>
<dbReference type="GO" id="GO:1902201">
    <property type="term" value="P:negative regulation of bacterial-type flagellum-dependent cell motility"/>
    <property type="evidence" value="ECO:0007669"/>
    <property type="project" value="TreeGrafter"/>
</dbReference>
<dbReference type="Pfam" id="PF00990">
    <property type="entry name" value="GGDEF"/>
    <property type="match status" value="1"/>
</dbReference>
<dbReference type="KEGG" id="psyo:PB01_13210"/>
<dbReference type="GO" id="GO:0043709">
    <property type="term" value="P:cell adhesion involved in single-species biofilm formation"/>
    <property type="evidence" value="ECO:0007669"/>
    <property type="project" value="TreeGrafter"/>
</dbReference>
<accession>A0A5J6SP36</accession>
<protein>
    <submittedName>
        <fullName evidence="2">Diguanylate cyclase</fullName>
    </submittedName>
</protein>
<dbReference type="Proteomes" id="UP000325517">
    <property type="component" value="Chromosome"/>
</dbReference>
<evidence type="ECO:0000313" key="3">
    <source>
        <dbReference type="Proteomes" id="UP000325517"/>
    </source>
</evidence>